<dbReference type="InterPro" id="IPR031631">
    <property type="entry name" value="Glyco_hydro_63N"/>
</dbReference>
<dbReference type="InterPro" id="IPR031335">
    <property type="entry name" value="Glyco_hydro_63_C"/>
</dbReference>
<evidence type="ECO:0000313" key="7">
    <source>
        <dbReference type="EMBL" id="CAJ0575894.1"/>
    </source>
</evidence>
<accession>A0AA36G4V2</accession>
<dbReference type="InterPro" id="IPR038518">
    <property type="entry name" value="Glyco_hydro_63N_sf"/>
</dbReference>
<feature type="domain" description="Glycosyl hydrolase family 63 C-terminal" evidence="5">
    <location>
        <begin position="341"/>
        <end position="539"/>
    </location>
</feature>
<name>A0AA36G4V2_9BILA</name>
<dbReference type="SUPFAM" id="SSF48208">
    <property type="entry name" value="Six-hairpin glycosidases"/>
    <property type="match status" value="1"/>
</dbReference>
<evidence type="ECO:0000256" key="4">
    <source>
        <dbReference type="RuleBase" id="RU368089"/>
    </source>
</evidence>
<evidence type="ECO:0000256" key="2">
    <source>
        <dbReference type="ARBA" id="ARBA00022801"/>
    </source>
</evidence>
<dbReference type="Pfam" id="PF16923">
    <property type="entry name" value="Glyco_hydro_63N"/>
    <property type="match status" value="1"/>
</dbReference>
<reference evidence="7" key="1">
    <citation type="submission" date="2023-06" db="EMBL/GenBank/DDBJ databases">
        <authorList>
            <person name="Delattre M."/>
        </authorList>
    </citation>
    <scope>NUCLEOTIDE SEQUENCE</scope>
    <source>
        <strain evidence="7">AF72</strain>
    </source>
</reference>
<dbReference type="PANTHER" id="PTHR10412">
    <property type="entry name" value="MANNOSYL-OLIGOSACCHARIDE GLUCOSIDASE"/>
    <property type="match status" value="1"/>
</dbReference>
<dbReference type="GO" id="GO:0005789">
    <property type="term" value="C:endoplasmic reticulum membrane"/>
    <property type="evidence" value="ECO:0007669"/>
    <property type="project" value="UniProtKB-SubCell"/>
</dbReference>
<dbReference type="GO" id="GO:0009311">
    <property type="term" value="P:oligosaccharide metabolic process"/>
    <property type="evidence" value="ECO:0007669"/>
    <property type="project" value="UniProtKB-UniRule"/>
</dbReference>
<evidence type="ECO:0000256" key="3">
    <source>
        <dbReference type="ARBA" id="ARBA00023295"/>
    </source>
</evidence>
<organism evidence="7 8">
    <name type="scientific">Mesorhabditis spiculigera</name>
    <dbReference type="NCBI Taxonomy" id="96644"/>
    <lineage>
        <taxon>Eukaryota</taxon>
        <taxon>Metazoa</taxon>
        <taxon>Ecdysozoa</taxon>
        <taxon>Nematoda</taxon>
        <taxon>Chromadorea</taxon>
        <taxon>Rhabditida</taxon>
        <taxon>Rhabditina</taxon>
        <taxon>Rhabditomorpha</taxon>
        <taxon>Rhabditoidea</taxon>
        <taxon>Rhabditidae</taxon>
        <taxon>Mesorhabditinae</taxon>
        <taxon>Mesorhabditis</taxon>
    </lineage>
</organism>
<sequence>MERTLLPNLAQKYEENWRPLEPNDIFSLRTARPDSYKFGVGWYDNVEKKVFTTVNDVGSATWTMSDGRTFGVEKVTNGNVTVEFQWVNTQRTWTTRINFKNADVVDRKRYAIFVYFKDDGKTTIGATSEKLLNGNSEQYGNFTLSADLWGDEVKVFTFNVTDDIYWEFAFSTSKEKPYTGEGFYLELNTRIADFKKNFEDKFKFSGKALPEFYVELSRAAVSNLLASDRYFEGSLKVAGTYNTELIEPWLNLINEQSAMISEVSNNQIVLEALAGPQIFYALDQLLTDETIHSQKAFFKRYYPRLEAHAKNLLQRLDPNGAGRYSWPLQAKSSLFEATKKHKGFHVDAQIWAYYLAKSMSKLSAHFAATEESGYWKNAQLVATEKLQEFKNGNRYCDFEALTTQERQQKFNYYNCQTAKAVLPILLGITNSSHDEFDDLLKELADSVKMAFPSRYQGFSRWDLIQIATNYFFLKTAYEHIHESGPHQSDAHQLYGQLRMNLISTVAVEYQKSGNLIAAFHENGDPYKTKSTAATSLLALILSEKY</sequence>
<dbReference type="PANTHER" id="PTHR10412:SF16">
    <property type="entry name" value="GLYCOSYL HYDROLASE FAMILY 63 C-TERMINAL DOMAIN-CONTAINING PROTEIN"/>
    <property type="match status" value="1"/>
</dbReference>
<keyword evidence="4" id="KW-0256">Endoplasmic reticulum</keyword>
<comment type="similarity">
    <text evidence="1 4">Belongs to the glycosyl hydrolase 63 family.</text>
</comment>
<dbReference type="Gene3D" id="2.70.98.110">
    <property type="entry name" value="Glycosyl hydrolase family 63, N-terminal domain"/>
    <property type="match status" value="1"/>
</dbReference>
<feature type="non-terminal residue" evidence="7">
    <location>
        <position position="1"/>
    </location>
</feature>
<dbReference type="Pfam" id="PF03200">
    <property type="entry name" value="Glyco_hydro_63"/>
    <property type="match status" value="1"/>
</dbReference>
<dbReference type="Gene3D" id="1.50.10.10">
    <property type="match status" value="1"/>
</dbReference>
<evidence type="ECO:0000259" key="5">
    <source>
        <dbReference type="Pfam" id="PF03200"/>
    </source>
</evidence>
<evidence type="ECO:0000313" key="8">
    <source>
        <dbReference type="Proteomes" id="UP001177023"/>
    </source>
</evidence>
<protein>
    <recommendedName>
        <fullName evidence="4">Mannosyl-oligosaccharide glucosidase</fullName>
        <ecNumber evidence="4">3.2.1.106</ecNumber>
    </recommendedName>
</protein>
<dbReference type="EC" id="3.2.1.106" evidence="4"/>
<comment type="catalytic activity">
    <reaction evidence="4">
        <text>N(4)-(alpha-D-Glc-(1-&gt;2)-alpha-D-Glc-(1-&gt;3)-alpha-D-Glc-(1-&gt;3)-alpha-D-Man-(1-&gt;2)-alpha-D-Man-(1-&gt;2)-alpha-D-Man-(1-&gt;3)-[alpha-D-Man-(1-&gt;2)-alpha-D-Man-(1-&gt;3)-[alpha-D-Man-(1-&gt;2)-alpha-D-Man-(1-&gt;6)]-alpha-D-Man-(1-&gt;6)]-beta-D-Man-(1-&gt;4)-beta-D-GlcNAc-(1-&gt;4)-beta-D-GlcNAc)-L-asparaginyl-[protein] + H2O = N(4)-(alpha-D-Glc-(1-&gt;3)-alpha-D-Glc-(1-&gt;3)-alpha-D-Man-(1-&gt;2)-alpha-D-Man-(1-&gt;2)-alpha-D-Man-(1-&gt;3)-[alpha-D-Man-(1-&gt;2)-alpha-D-Man-(1-&gt;3)-[alpha-D-Man-(1-&gt;2)-alpha-D-Man-(1-&gt;6)]-alpha-D-Man-(1-&gt;6)]-beta-D-Man-(1-&gt;4)-beta-D-GlcNAc-(1-&gt;4)-beta-D-GlcNAc)-L-asparaginyl-[protein] + beta-D-glucose</text>
        <dbReference type="Rhea" id="RHEA:55988"/>
        <dbReference type="Rhea" id="RHEA-COMP:12806"/>
        <dbReference type="Rhea" id="RHEA-COMP:14355"/>
        <dbReference type="ChEBI" id="CHEBI:15377"/>
        <dbReference type="ChEBI" id="CHEBI:15903"/>
        <dbReference type="ChEBI" id="CHEBI:59082"/>
        <dbReference type="ChEBI" id="CHEBI:132537"/>
        <dbReference type="EC" id="3.2.1.106"/>
    </reaction>
</comment>
<dbReference type="GO" id="GO:0004573">
    <property type="term" value="F:Glc3Man9GlcNAc2 oligosaccharide glucosidase activity"/>
    <property type="evidence" value="ECO:0007669"/>
    <property type="project" value="UniProtKB-UniRule"/>
</dbReference>
<comment type="caution">
    <text evidence="7">The sequence shown here is derived from an EMBL/GenBank/DDBJ whole genome shotgun (WGS) entry which is preliminary data.</text>
</comment>
<proteinExistence type="inferred from homology"/>
<dbReference type="InterPro" id="IPR012341">
    <property type="entry name" value="6hp_glycosidase-like_sf"/>
</dbReference>
<comment type="function">
    <text evidence="4">Cleaves the distal alpha 1,2-linked glucose residue from the Glc(3)Man(9)GlcNAc(2) oligosaccharide precursor.</text>
</comment>
<dbReference type="AlphaFoldDB" id="A0AA36G4V2"/>
<dbReference type="GO" id="GO:0006487">
    <property type="term" value="P:protein N-linked glycosylation"/>
    <property type="evidence" value="ECO:0007669"/>
    <property type="project" value="UniProtKB-UniRule"/>
</dbReference>
<dbReference type="InterPro" id="IPR004888">
    <property type="entry name" value="Glycoside_hydrolase_63"/>
</dbReference>
<keyword evidence="3 4" id="KW-0326">Glycosidase</keyword>
<dbReference type="EMBL" id="CATQJA010002641">
    <property type="protein sequence ID" value="CAJ0575894.1"/>
    <property type="molecule type" value="Genomic_DNA"/>
</dbReference>
<keyword evidence="8" id="KW-1185">Reference proteome</keyword>
<evidence type="ECO:0000259" key="6">
    <source>
        <dbReference type="Pfam" id="PF16923"/>
    </source>
</evidence>
<comment type="subcellular location">
    <subcellularLocation>
        <location evidence="4">Endoplasmic reticulum membrane</location>
        <topology evidence="4">Single-pass type II membrane protein</topology>
    </subcellularLocation>
</comment>
<evidence type="ECO:0000256" key="1">
    <source>
        <dbReference type="ARBA" id="ARBA00010833"/>
    </source>
</evidence>
<dbReference type="Proteomes" id="UP001177023">
    <property type="component" value="Unassembled WGS sequence"/>
</dbReference>
<gene>
    <name evidence="7" type="ORF">MSPICULIGERA_LOCUS14196</name>
</gene>
<dbReference type="InterPro" id="IPR008928">
    <property type="entry name" value="6-hairpin_glycosidase_sf"/>
</dbReference>
<keyword evidence="2 4" id="KW-0378">Hydrolase</keyword>
<feature type="domain" description="Glycosyl hydrolase family 63 N-terminal" evidence="6">
    <location>
        <begin position="17"/>
        <end position="146"/>
    </location>
</feature>